<evidence type="ECO:0000256" key="2">
    <source>
        <dbReference type="ARBA" id="ARBA00008744"/>
    </source>
</evidence>
<keyword evidence="6 8" id="KW-1133">Transmembrane helix</keyword>
<name>A0ABM4BJQ1_HYDVU</name>
<proteinExistence type="inferred from homology"/>
<comment type="subcellular location">
    <subcellularLocation>
        <location evidence="1">Membrane</location>
        <topology evidence="1">Multi-pass membrane protein</topology>
    </subcellularLocation>
</comment>
<dbReference type="Pfam" id="PF10034">
    <property type="entry name" value="Dpy19"/>
    <property type="match status" value="1"/>
</dbReference>
<dbReference type="Proteomes" id="UP001652625">
    <property type="component" value="Chromosome 03"/>
</dbReference>
<feature type="transmembrane region" description="Helical" evidence="8">
    <location>
        <begin position="168"/>
        <end position="191"/>
    </location>
</feature>
<keyword evidence="4" id="KW-0808">Transferase</keyword>
<evidence type="ECO:0000256" key="5">
    <source>
        <dbReference type="ARBA" id="ARBA00022692"/>
    </source>
</evidence>
<evidence type="ECO:0000256" key="1">
    <source>
        <dbReference type="ARBA" id="ARBA00004141"/>
    </source>
</evidence>
<evidence type="ECO:0000256" key="8">
    <source>
        <dbReference type="SAM" id="Phobius"/>
    </source>
</evidence>
<dbReference type="GeneID" id="100198867"/>
<evidence type="ECO:0000313" key="9">
    <source>
        <dbReference type="Proteomes" id="UP001652625"/>
    </source>
</evidence>
<feature type="transmembrane region" description="Helical" evidence="8">
    <location>
        <begin position="239"/>
        <end position="272"/>
    </location>
</feature>
<reference evidence="10" key="1">
    <citation type="submission" date="2025-08" db="UniProtKB">
        <authorList>
            <consortium name="RefSeq"/>
        </authorList>
    </citation>
    <scope>IDENTIFICATION</scope>
</reference>
<evidence type="ECO:0000256" key="6">
    <source>
        <dbReference type="ARBA" id="ARBA00022989"/>
    </source>
</evidence>
<feature type="transmembrane region" description="Helical" evidence="8">
    <location>
        <begin position="284"/>
        <end position="301"/>
    </location>
</feature>
<feature type="transmembrane region" description="Helical" evidence="8">
    <location>
        <begin position="306"/>
        <end position="325"/>
    </location>
</feature>
<keyword evidence="7 8" id="KW-0472">Membrane</keyword>
<accession>A0ABM4BJQ1</accession>
<feature type="transmembrane region" description="Helical" evidence="8">
    <location>
        <begin position="411"/>
        <end position="434"/>
    </location>
</feature>
<evidence type="ECO:0000256" key="4">
    <source>
        <dbReference type="ARBA" id="ARBA00022679"/>
    </source>
</evidence>
<sequence length="690" mass="80617">MFVQPQSQIRPRLYFIKPYYYLVACCYMEVLLHQLFLGEFENKWIEKYNGTQPLFYRRYVDDILASFPSKTDSQVEREISFRTESGLYFSYYKQLVLAPTLLKGIHSLINDNLTEHLLTINILERFNIYQEVLLAAIYRILPSSIQKNWEYVYFYIDNIFGLHGAMMVTLFISAWLLSGSPIAGLLANGFFIFHRPHMTRLFKTIPLRESFSLPFIFMQITLLTIFFQRNVRVSFEKPLLVLISLTTFAYTITWQFSQFVMLLQSFALFGVYALEFVETRKVKYVFWIFLGSLSTTCLLMFGNDMIYSSLVSSFCIASLLVIYVQNAKVEGSFLKKLFVLLLRIIVTLSLTMIISIIIKKLAKVESDTHVYKFVMTKFGYQDYSIMDFDVRLYLCNGGFDFMPFSELTDGLVYLFPVYFICMIIALVCLMVSYIESLRGAPGVLYNHPEIVFNVILNIFYAVLALSTQRMKFLWFPHMTVVAAGLFCNEKAWKWLLEKFKVNNVFIWLINHSAPIIILALLVQKKLPGMKEELSNLFQFNDPDTVALMNWINTSTPPESSFTGTMQLLAGVKLCTSRPITNHPHYENKFLRQRTKELYQIYARRTPIDVYRILRKHGTNYIILENSICYSSSSCTLTKNLDIENGHDLNPLYKVPRFCDAIKRDSSFQRFFKEVFVNNTFYVYKLLNVKI</sequence>
<feature type="transmembrane region" description="Helical" evidence="8">
    <location>
        <begin position="337"/>
        <end position="358"/>
    </location>
</feature>
<evidence type="ECO:0000313" key="10">
    <source>
        <dbReference type="RefSeq" id="XP_065649275.1"/>
    </source>
</evidence>
<evidence type="ECO:0000256" key="7">
    <source>
        <dbReference type="ARBA" id="ARBA00023136"/>
    </source>
</evidence>
<dbReference type="PANTHER" id="PTHR31488:SF3">
    <property type="entry name" value="C-MANNOSYLTRANSFERASE DPY19L3"/>
    <property type="match status" value="1"/>
</dbReference>
<keyword evidence="3" id="KW-0328">Glycosyltransferase</keyword>
<feature type="transmembrane region" description="Helical" evidence="8">
    <location>
        <begin position="504"/>
        <end position="522"/>
    </location>
</feature>
<organism evidence="9 10">
    <name type="scientific">Hydra vulgaris</name>
    <name type="common">Hydra</name>
    <name type="synonym">Hydra attenuata</name>
    <dbReference type="NCBI Taxonomy" id="6087"/>
    <lineage>
        <taxon>Eukaryota</taxon>
        <taxon>Metazoa</taxon>
        <taxon>Cnidaria</taxon>
        <taxon>Hydrozoa</taxon>
        <taxon>Hydroidolina</taxon>
        <taxon>Anthoathecata</taxon>
        <taxon>Aplanulata</taxon>
        <taxon>Hydridae</taxon>
        <taxon>Hydra</taxon>
    </lineage>
</organism>
<dbReference type="InterPro" id="IPR018732">
    <property type="entry name" value="Dpy-19/Dpy-19-like"/>
</dbReference>
<feature type="transmembrane region" description="Helical" evidence="8">
    <location>
        <begin position="446"/>
        <end position="465"/>
    </location>
</feature>
<keyword evidence="5 8" id="KW-0812">Transmembrane</keyword>
<keyword evidence="9" id="KW-1185">Reference proteome</keyword>
<comment type="similarity">
    <text evidence="2">Belongs to the dpy-19 family.</text>
</comment>
<dbReference type="PANTHER" id="PTHR31488">
    <property type="entry name" value="DPY-19-LIKE 1, LIKE (H. SAPIENS)"/>
    <property type="match status" value="1"/>
</dbReference>
<evidence type="ECO:0000256" key="3">
    <source>
        <dbReference type="ARBA" id="ARBA00022676"/>
    </source>
</evidence>
<dbReference type="RefSeq" id="XP_065649275.1">
    <property type="nucleotide sequence ID" value="XM_065793203.1"/>
</dbReference>
<feature type="transmembrane region" description="Helical" evidence="8">
    <location>
        <begin position="211"/>
        <end position="227"/>
    </location>
</feature>
<protein>
    <submittedName>
        <fullName evidence="10">Protein C-mannosyl-transferase DPY19L3 isoform X3</fullName>
    </submittedName>
</protein>
<gene>
    <name evidence="10" type="primary">LOC100198867</name>
</gene>